<dbReference type="PANTHER" id="PTHR31072">
    <property type="entry name" value="TRANSCRIPTION FACTOR TCP4-RELATED"/>
    <property type="match status" value="1"/>
</dbReference>
<gene>
    <name evidence="9" type="primary">LOC110755302</name>
</gene>
<evidence type="ECO:0000313" key="8">
    <source>
        <dbReference type="Proteomes" id="UP000515124"/>
    </source>
</evidence>
<evidence type="ECO:0000256" key="1">
    <source>
        <dbReference type="ARBA" id="ARBA00004123"/>
    </source>
</evidence>
<evidence type="ECO:0000256" key="4">
    <source>
        <dbReference type="ARBA" id="ARBA00023163"/>
    </source>
</evidence>
<dbReference type="GO" id="GO:0043565">
    <property type="term" value="F:sequence-specific DNA binding"/>
    <property type="evidence" value="ECO:0007669"/>
    <property type="project" value="TreeGrafter"/>
</dbReference>
<accession>A0A6P5S8Q5</accession>
<feature type="domain" description="TCP" evidence="7">
    <location>
        <begin position="117"/>
        <end position="175"/>
    </location>
</feature>
<reference evidence="9" key="1">
    <citation type="submission" date="2025-08" db="UniProtKB">
        <authorList>
            <consortium name="RefSeq"/>
        </authorList>
    </citation>
    <scope>IDENTIFICATION</scope>
</reference>
<name>A0A6P5S8Q5_PRUAV</name>
<dbReference type="Proteomes" id="UP000515124">
    <property type="component" value="Unplaced"/>
</dbReference>
<keyword evidence="3" id="KW-0238">DNA-binding</keyword>
<dbReference type="Gramene" id="Pav_sc0000037.1_g020.1.mk:mrna">
    <property type="protein sequence ID" value="Pav_sc0000037.1_g020.1.mk:CDS:1"/>
    <property type="gene ID" value="Pav_sc0000037.1_g020.1.mk"/>
</dbReference>
<dbReference type="GO" id="GO:0003700">
    <property type="term" value="F:DNA-binding transcription factor activity"/>
    <property type="evidence" value="ECO:0007669"/>
    <property type="project" value="InterPro"/>
</dbReference>
<evidence type="ECO:0000259" key="7">
    <source>
        <dbReference type="PROSITE" id="PS51369"/>
    </source>
</evidence>
<dbReference type="InterPro" id="IPR005333">
    <property type="entry name" value="Transcription_factor_TCP"/>
</dbReference>
<dbReference type="GeneID" id="110755302"/>
<dbReference type="PROSITE" id="PS51369">
    <property type="entry name" value="TCP"/>
    <property type="match status" value="1"/>
</dbReference>
<dbReference type="GO" id="GO:2000032">
    <property type="term" value="P:regulation of secondary shoot formation"/>
    <property type="evidence" value="ECO:0007669"/>
    <property type="project" value="TreeGrafter"/>
</dbReference>
<dbReference type="PANTHER" id="PTHR31072:SF240">
    <property type="entry name" value="TRANSCRIPTION FACTOR TCP10"/>
    <property type="match status" value="1"/>
</dbReference>
<keyword evidence="8" id="KW-1185">Reference proteome</keyword>
<keyword evidence="5" id="KW-0539">Nucleus</keyword>
<dbReference type="AlphaFoldDB" id="A0A6P5S8Q5"/>
<feature type="compositionally biased region" description="Acidic residues" evidence="6">
    <location>
        <begin position="23"/>
        <end position="39"/>
    </location>
</feature>
<dbReference type="RefSeq" id="XP_021812179.1">
    <property type="nucleotide sequence ID" value="XM_021956487.1"/>
</dbReference>
<sequence>MSHLQDILRLQMLQQRGSKNEEQENEDQDQPEDVQEEEQQSQKRLIGQYQHVQEPPNYGTLNGKMLNTDMAKSSRKSCYSMSSSSSHLASEQAEINNARYGKIVKVHGGHIVRSTARKERHSKVYTSKGPRDRRFRLSAPTAIQFYDVQDRLGYDRPSKAIDWLIEKAKAAIEALSESELPGKEYDCTNINNSAQQTEQDIEEESMHQFQHHQRSYGGEPEKLNNVNSYKEPVLDHHQLSSMNYAEEALNSASSLSDSKMEVAWFQRLMAWNYNAADGGEGCPFNSSHLYLQ</sequence>
<dbReference type="InterPro" id="IPR017887">
    <property type="entry name" value="TF_TCP_subgr"/>
</dbReference>
<keyword evidence="2" id="KW-0805">Transcription regulation</keyword>
<proteinExistence type="predicted"/>
<dbReference type="GO" id="GO:0005634">
    <property type="term" value="C:nucleus"/>
    <property type="evidence" value="ECO:0007669"/>
    <property type="project" value="UniProtKB-SubCell"/>
</dbReference>
<evidence type="ECO:0000256" key="5">
    <source>
        <dbReference type="ARBA" id="ARBA00023242"/>
    </source>
</evidence>
<evidence type="ECO:0000256" key="6">
    <source>
        <dbReference type="SAM" id="MobiDB-lite"/>
    </source>
</evidence>
<comment type="subcellular location">
    <subcellularLocation>
        <location evidence="1">Nucleus</location>
    </subcellularLocation>
</comment>
<evidence type="ECO:0000313" key="9">
    <source>
        <dbReference type="RefSeq" id="XP_021812179.1"/>
    </source>
</evidence>
<organism evidence="8 9">
    <name type="scientific">Prunus avium</name>
    <name type="common">Cherry</name>
    <name type="synonym">Cerasus avium</name>
    <dbReference type="NCBI Taxonomy" id="42229"/>
    <lineage>
        <taxon>Eukaryota</taxon>
        <taxon>Viridiplantae</taxon>
        <taxon>Streptophyta</taxon>
        <taxon>Embryophyta</taxon>
        <taxon>Tracheophyta</taxon>
        <taxon>Spermatophyta</taxon>
        <taxon>Magnoliopsida</taxon>
        <taxon>eudicotyledons</taxon>
        <taxon>Gunneridae</taxon>
        <taxon>Pentapetalae</taxon>
        <taxon>rosids</taxon>
        <taxon>fabids</taxon>
        <taxon>Rosales</taxon>
        <taxon>Rosaceae</taxon>
        <taxon>Amygdaloideae</taxon>
        <taxon>Amygdaleae</taxon>
        <taxon>Prunus</taxon>
    </lineage>
</organism>
<evidence type="ECO:0000256" key="2">
    <source>
        <dbReference type="ARBA" id="ARBA00023015"/>
    </source>
</evidence>
<protein>
    <submittedName>
        <fullName evidence="9">Transcription factor TCP4-like</fullName>
    </submittedName>
</protein>
<evidence type="ECO:0000256" key="3">
    <source>
        <dbReference type="ARBA" id="ARBA00023125"/>
    </source>
</evidence>
<dbReference type="KEGG" id="pavi:110755302"/>
<feature type="region of interest" description="Disordered" evidence="6">
    <location>
        <begin position="1"/>
        <end position="46"/>
    </location>
</feature>
<keyword evidence="4" id="KW-0804">Transcription</keyword>
<dbReference type="Pfam" id="PF03634">
    <property type="entry name" value="TCP"/>
    <property type="match status" value="1"/>
</dbReference>